<dbReference type="Proteomes" id="UP000293613">
    <property type="component" value="Unassembled WGS sequence"/>
</dbReference>
<dbReference type="RefSeq" id="WP_012619726.1">
    <property type="nucleotide sequence ID" value="NZ_CAKMAC010000002.1"/>
</dbReference>
<dbReference type="EMBL" id="RSCO01000016">
    <property type="protein sequence ID" value="RYM95644.1"/>
    <property type="molecule type" value="Genomic_DNA"/>
</dbReference>
<reference evidence="1 2" key="1">
    <citation type="journal article" date="2019" name="Appl. Environ. Microbiol.">
        <title>Dissecting the evolutionary development of the Bifidobacterium animalis species through comparative genomics analyses.</title>
        <authorList>
            <person name="Lugli G.A."/>
            <person name="Mancino W."/>
            <person name="Milani C."/>
            <person name="Duranti S."/>
            <person name="Mancabelli L."/>
            <person name="Napoli S."/>
            <person name="Mangifesta M."/>
            <person name="Viappiani A."/>
            <person name="Anzalone R."/>
            <person name="Longhi G."/>
            <person name="van Sinderen D."/>
            <person name="Ventura M."/>
            <person name="Turroni F."/>
        </authorList>
    </citation>
    <scope>NUCLEOTIDE SEQUENCE [LARGE SCALE GENOMIC DNA]</scope>
    <source>
        <strain evidence="1 2">2011B</strain>
    </source>
</reference>
<sequence length="125" mass="13295">MTEHTDANRGTSRLLMTIGWIILGIGMLIAIVLRCTDQYGFITGFMLMFVFPVLALAATATATAGSVHGYWLGLAAAAVEIAILASATRGIDVFALYGGITLVCAAIGYGIGRLLHRHFHRSGLR</sequence>
<proteinExistence type="predicted"/>
<dbReference type="GeneID" id="93025046"/>
<name>A0A8B3RIG1_BIFAN</name>
<comment type="caution">
    <text evidence="1">The sequence shown here is derived from an EMBL/GenBank/DDBJ whole genome shotgun (WGS) entry which is preliminary data.</text>
</comment>
<accession>A0A8B3RIG1</accession>
<protein>
    <submittedName>
        <fullName evidence="1">Uncharacterized protein</fullName>
    </submittedName>
</protein>
<dbReference type="AlphaFoldDB" id="A0A8B3RIG1"/>
<evidence type="ECO:0000313" key="2">
    <source>
        <dbReference type="Proteomes" id="UP000293613"/>
    </source>
</evidence>
<gene>
    <name evidence="1" type="ORF">PG2011B_0492</name>
</gene>
<organism evidence="1 2">
    <name type="scientific">Bifidobacterium animalis subsp. lactis</name>
    <name type="common">Bifidobacterium lactis</name>
    <dbReference type="NCBI Taxonomy" id="302911"/>
    <lineage>
        <taxon>Bacteria</taxon>
        <taxon>Bacillati</taxon>
        <taxon>Actinomycetota</taxon>
        <taxon>Actinomycetes</taxon>
        <taxon>Bifidobacteriales</taxon>
        <taxon>Bifidobacteriaceae</taxon>
        <taxon>Bifidobacterium</taxon>
    </lineage>
</organism>
<evidence type="ECO:0000313" key="1">
    <source>
        <dbReference type="EMBL" id="RYM95644.1"/>
    </source>
</evidence>